<evidence type="ECO:0000256" key="1">
    <source>
        <dbReference type="SAM" id="Phobius"/>
    </source>
</evidence>
<keyword evidence="1" id="KW-1133">Transmembrane helix</keyword>
<evidence type="ECO:0000313" key="3">
    <source>
        <dbReference type="Proteomes" id="UP000095362"/>
    </source>
</evidence>
<protein>
    <recommendedName>
        <fullName evidence="4">Oxaloacetate decarboxylase</fullName>
    </recommendedName>
</protein>
<dbReference type="EMBL" id="CYZK01000038">
    <property type="protein sequence ID" value="CUO90386.1"/>
    <property type="molecule type" value="Genomic_DNA"/>
</dbReference>
<feature type="transmembrane region" description="Helical" evidence="1">
    <location>
        <begin position="6"/>
        <end position="30"/>
    </location>
</feature>
<dbReference type="Proteomes" id="UP000095362">
    <property type="component" value="Unassembled WGS sequence"/>
</dbReference>
<accession>A0A174IWE9</accession>
<name>A0A174IWE9_9FIRM</name>
<proteinExistence type="predicted"/>
<gene>
    <name evidence="2" type="ORF">ERS852481_03145</name>
</gene>
<keyword evidence="1" id="KW-0812">Transmembrane</keyword>
<sequence>MLVNIIMIVVGIVFSCIFVGLLTVVIRALLKYIRTEE</sequence>
<evidence type="ECO:0000313" key="2">
    <source>
        <dbReference type="EMBL" id="CUO90386.1"/>
    </source>
</evidence>
<keyword evidence="1" id="KW-0472">Membrane</keyword>
<dbReference type="AlphaFoldDB" id="A0A174IWE9"/>
<evidence type="ECO:0008006" key="4">
    <source>
        <dbReference type="Google" id="ProtNLM"/>
    </source>
</evidence>
<reference evidence="2 3" key="1">
    <citation type="submission" date="2015-09" db="EMBL/GenBank/DDBJ databases">
        <authorList>
            <consortium name="Pathogen Informatics"/>
        </authorList>
    </citation>
    <scope>NUCLEOTIDE SEQUENCE [LARGE SCALE GENOMIC DNA]</scope>
    <source>
        <strain evidence="2 3">2789STDY5834866</strain>
    </source>
</reference>
<organism evidence="2 3">
    <name type="scientific">Coprococcus comes</name>
    <dbReference type="NCBI Taxonomy" id="410072"/>
    <lineage>
        <taxon>Bacteria</taxon>
        <taxon>Bacillati</taxon>
        <taxon>Bacillota</taxon>
        <taxon>Clostridia</taxon>
        <taxon>Lachnospirales</taxon>
        <taxon>Lachnospiraceae</taxon>
        <taxon>Coprococcus</taxon>
    </lineage>
</organism>